<dbReference type="EMBL" id="CANHGI010000002">
    <property type="protein sequence ID" value="CAI5440615.1"/>
    <property type="molecule type" value="Genomic_DNA"/>
</dbReference>
<protein>
    <recommendedName>
        <fullName evidence="3">F-box domain-containing protein</fullName>
    </recommendedName>
</protein>
<proteinExistence type="predicted"/>
<dbReference type="AlphaFoldDB" id="A0A9P1I8V2"/>
<evidence type="ECO:0000313" key="2">
    <source>
        <dbReference type="Proteomes" id="UP001152747"/>
    </source>
</evidence>
<organism evidence="1 2">
    <name type="scientific">Caenorhabditis angaria</name>
    <dbReference type="NCBI Taxonomy" id="860376"/>
    <lineage>
        <taxon>Eukaryota</taxon>
        <taxon>Metazoa</taxon>
        <taxon>Ecdysozoa</taxon>
        <taxon>Nematoda</taxon>
        <taxon>Chromadorea</taxon>
        <taxon>Rhabditida</taxon>
        <taxon>Rhabditina</taxon>
        <taxon>Rhabditomorpha</taxon>
        <taxon>Rhabditoidea</taxon>
        <taxon>Rhabditidae</taxon>
        <taxon>Peloderinae</taxon>
        <taxon>Caenorhabditis</taxon>
    </lineage>
</organism>
<gene>
    <name evidence="1" type="ORF">CAMP_LOCUS3252</name>
</gene>
<dbReference type="Proteomes" id="UP001152747">
    <property type="component" value="Unassembled WGS sequence"/>
</dbReference>
<reference evidence="1" key="1">
    <citation type="submission" date="2022-11" db="EMBL/GenBank/DDBJ databases">
        <authorList>
            <person name="Kikuchi T."/>
        </authorList>
    </citation>
    <scope>NUCLEOTIDE SEQUENCE</scope>
    <source>
        <strain evidence="1">PS1010</strain>
    </source>
</reference>
<evidence type="ECO:0000313" key="1">
    <source>
        <dbReference type="EMBL" id="CAI5440615.1"/>
    </source>
</evidence>
<evidence type="ECO:0008006" key="3">
    <source>
        <dbReference type="Google" id="ProtNLM"/>
    </source>
</evidence>
<keyword evidence="2" id="KW-1185">Reference proteome</keyword>
<comment type="caution">
    <text evidence="1">The sequence shown here is derived from an EMBL/GenBank/DDBJ whole genome shotgun (WGS) entry which is preliminary data.</text>
</comment>
<sequence>MEMEVDLDTTGWFDIPFEMREMIINYMDVPTKIQFSQCSKLCFEEVQLPDLRYTSVNIKNSPFTKLEGVSFEVLRDHIWTSDSEDEDENESDVDQEIEWMRLKRFLVCDNSAISEENLMYLRSKYGNQLIEVETREKVTDYVMYLLRGLLKILKNCLRSLTISIPDFPYNKMKIERNLKYLKSIDLSPNDKVDPISCGFIDFEHLCSIKKVVEIPNLTFDQIFQLKAEIISVGYDGSEKFDIERVVNRLFTDGIDKNVRQITFEAKQDLNSFPEICAIPGIYATRSTPWSDVEYLFKRNHKMFSLADARQNSSVSIYFHTSDFEHIKWIRL</sequence>
<name>A0A9P1I8V2_9PELO</name>
<accession>A0A9P1I8V2</accession>